<dbReference type="EMBL" id="VFNX01000002">
    <property type="protein sequence ID" value="TQK86481.1"/>
    <property type="molecule type" value="Genomic_DNA"/>
</dbReference>
<dbReference type="Pfam" id="PF00571">
    <property type="entry name" value="CBS"/>
    <property type="match status" value="2"/>
</dbReference>
<proteinExistence type="predicted"/>
<keyword evidence="6" id="KW-1185">Reference proteome</keyword>
<evidence type="ECO:0000313" key="6">
    <source>
        <dbReference type="Proteomes" id="UP000318103"/>
    </source>
</evidence>
<keyword evidence="1 2" id="KW-0129">CBS domain</keyword>
<dbReference type="PANTHER" id="PTHR43080">
    <property type="entry name" value="CBS DOMAIN-CONTAINING PROTEIN CBSX3, MITOCHONDRIAL"/>
    <property type="match status" value="1"/>
</dbReference>
<accession>A0A542TI06</accession>
<dbReference type="InterPro" id="IPR000644">
    <property type="entry name" value="CBS_dom"/>
</dbReference>
<reference evidence="5 6" key="1">
    <citation type="submission" date="2019-06" db="EMBL/GenBank/DDBJ databases">
        <title>Sequencing the genomes of 1000 actinobacteria strains.</title>
        <authorList>
            <person name="Klenk H.-P."/>
        </authorList>
    </citation>
    <scope>NUCLEOTIDE SEQUENCE [LARGE SCALE GENOMIC DNA]</scope>
    <source>
        <strain evidence="5 6">DSM 41929</strain>
    </source>
</reference>
<dbReference type="InterPro" id="IPR046342">
    <property type="entry name" value="CBS_dom_sf"/>
</dbReference>
<feature type="domain" description="CBS" evidence="4">
    <location>
        <begin position="11"/>
        <end position="67"/>
    </location>
</feature>
<dbReference type="SMART" id="SM00116">
    <property type="entry name" value="CBS"/>
    <property type="match status" value="2"/>
</dbReference>
<evidence type="ECO:0000313" key="5">
    <source>
        <dbReference type="EMBL" id="TQK86481.1"/>
    </source>
</evidence>
<protein>
    <submittedName>
        <fullName evidence="5">CBS domain protein</fullName>
    </submittedName>
</protein>
<feature type="domain" description="CBS" evidence="4">
    <location>
        <begin position="78"/>
        <end position="136"/>
    </location>
</feature>
<dbReference type="Gene3D" id="3.10.580.10">
    <property type="entry name" value="CBS-domain"/>
    <property type="match status" value="2"/>
</dbReference>
<sequence>MNEQLAVRSLMDAAPYSVGEDESVLMAWEVMERSEQRQLPVVRADGCCAGVLDRAELAVACAGAAATLSRSKVRELVHARRTVTVHPEESVLRAAAVMTEEDLDALPVTDPHGRLLGLLTARDYVAAAAGLHTRAESAGRSPARATLDGLPPRRAAQPRGIVIP</sequence>
<dbReference type="SUPFAM" id="SSF54631">
    <property type="entry name" value="CBS-domain pair"/>
    <property type="match status" value="1"/>
</dbReference>
<dbReference type="RefSeq" id="WP_055703943.1">
    <property type="nucleotide sequence ID" value="NZ_JBPJFI010000001.1"/>
</dbReference>
<evidence type="ECO:0000259" key="4">
    <source>
        <dbReference type="PROSITE" id="PS51371"/>
    </source>
</evidence>
<dbReference type="CDD" id="cd02205">
    <property type="entry name" value="CBS_pair_SF"/>
    <property type="match status" value="1"/>
</dbReference>
<evidence type="ECO:0000256" key="3">
    <source>
        <dbReference type="SAM" id="MobiDB-lite"/>
    </source>
</evidence>
<dbReference type="InterPro" id="IPR051257">
    <property type="entry name" value="Diverse_CBS-Domain"/>
</dbReference>
<organism evidence="5 6">
    <name type="scientific">Streptomyces puniciscabiei</name>
    <dbReference type="NCBI Taxonomy" id="164348"/>
    <lineage>
        <taxon>Bacteria</taxon>
        <taxon>Bacillati</taxon>
        <taxon>Actinomycetota</taxon>
        <taxon>Actinomycetes</taxon>
        <taxon>Kitasatosporales</taxon>
        <taxon>Streptomycetaceae</taxon>
        <taxon>Streptomyces</taxon>
    </lineage>
</organism>
<dbReference type="AlphaFoldDB" id="A0A542TI06"/>
<dbReference type="Proteomes" id="UP000318103">
    <property type="component" value="Unassembled WGS sequence"/>
</dbReference>
<dbReference type="PROSITE" id="PS51371">
    <property type="entry name" value="CBS"/>
    <property type="match status" value="2"/>
</dbReference>
<gene>
    <name evidence="5" type="ORF">FB563_6616</name>
</gene>
<dbReference type="PANTHER" id="PTHR43080:SF2">
    <property type="entry name" value="CBS DOMAIN-CONTAINING PROTEIN"/>
    <property type="match status" value="1"/>
</dbReference>
<comment type="caution">
    <text evidence="5">The sequence shown here is derived from an EMBL/GenBank/DDBJ whole genome shotgun (WGS) entry which is preliminary data.</text>
</comment>
<name>A0A542TI06_9ACTN</name>
<evidence type="ECO:0000256" key="2">
    <source>
        <dbReference type="PROSITE-ProRule" id="PRU00703"/>
    </source>
</evidence>
<feature type="region of interest" description="Disordered" evidence="3">
    <location>
        <begin position="135"/>
        <end position="164"/>
    </location>
</feature>
<evidence type="ECO:0000256" key="1">
    <source>
        <dbReference type="ARBA" id="ARBA00023122"/>
    </source>
</evidence>